<proteinExistence type="inferred from homology"/>
<evidence type="ECO:0000256" key="5">
    <source>
        <dbReference type="ARBA" id="ARBA00022840"/>
    </source>
</evidence>
<dbReference type="Pfam" id="PF00005">
    <property type="entry name" value="ABC_tran"/>
    <property type="match status" value="1"/>
</dbReference>
<keyword evidence="3" id="KW-0813">Transport</keyword>
<keyword evidence="5 8" id="KW-0067">ATP-binding</keyword>
<comment type="caution">
    <text evidence="8">The sequence shown here is derived from an EMBL/GenBank/DDBJ whole genome shotgun (WGS) entry which is preliminary data.</text>
</comment>
<dbReference type="CDD" id="cd03230">
    <property type="entry name" value="ABC_DR_subfamily_A"/>
    <property type="match status" value="1"/>
</dbReference>
<evidence type="ECO:0000256" key="1">
    <source>
        <dbReference type="ARBA" id="ARBA00004202"/>
    </source>
</evidence>
<evidence type="ECO:0000313" key="8">
    <source>
        <dbReference type="EMBL" id="MCS5480031.1"/>
    </source>
</evidence>
<dbReference type="Gene3D" id="3.40.50.300">
    <property type="entry name" value="P-loop containing nucleotide triphosphate hydrolases"/>
    <property type="match status" value="1"/>
</dbReference>
<comment type="subcellular location">
    <subcellularLocation>
        <location evidence="1">Cell membrane</location>
        <topology evidence="1">Peripheral membrane protein</topology>
    </subcellularLocation>
</comment>
<dbReference type="SUPFAM" id="SSF52540">
    <property type="entry name" value="P-loop containing nucleoside triphosphate hydrolases"/>
    <property type="match status" value="1"/>
</dbReference>
<accession>A0ABT2FXS7</accession>
<dbReference type="PROSITE" id="PS50893">
    <property type="entry name" value="ABC_TRANSPORTER_2"/>
    <property type="match status" value="1"/>
</dbReference>
<dbReference type="PANTHER" id="PTHR42711:SF5">
    <property type="entry name" value="ABC TRANSPORTER ATP-BINDING PROTEIN NATA"/>
    <property type="match status" value="1"/>
</dbReference>
<dbReference type="InterPro" id="IPR003593">
    <property type="entry name" value="AAA+_ATPase"/>
</dbReference>
<sequence>MPSAIEVRNLVKNFGTFRALDGLNLSVRPGTIHGFLGPNGSGKSTTIRTLLGVLHASSGTAEVLGEDPRRTPSVLKRIGYIPGDVALWPGLTGREVFRTLESLRGRPVDKEREGELIDLFKLDPNKKCRDYSTGNRRKVSLVAALSAAAEVLILDEPTAGLDPLMEQVFVEELRRERERGATILLSSHIMSEVEKLCDDVTIIRDGRTVETGSMAELKHLSTHEITARVSRETPALLSLTDATFDGPLIQVTAAREQVSEILRIILDAGGEDIVSRPASIEEMFLAHYGDMEKRGRE</sequence>
<dbReference type="InterPro" id="IPR003439">
    <property type="entry name" value="ABC_transporter-like_ATP-bd"/>
</dbReference>
<dbReference type="InterPro" id="IPR027417">
    <property type="entry name" value="P-loop_NTPase"/>
</dbReference>
<dbReference type="GO" id="GO:0005524">
    <property type="term" value="F:ATP binding"/>
    <property type="evidence" value="ECO:0007669"/>
    <property type="project" value="UniProtKB-KW"/>
</dbReference>
<dbReference type="PANTHER" id="PTHR42711">
    <property type="entry name" value="ABC TRANSPORTER ATP-BINDING PROTEIN"/>
    <property type="match status" value="1"/>
</dbReference>
<gene>
    <name evidence="8" type="ORF">NYP18_10235</name>
</gene>
<evidence type="ECO:0000256" key="3">
    <source>
        <dbReference type="ARBA" id="ARBA00022448"/>
    </source>
</evidence>
<feature type="domain" description="ABC transporter" evidence="7">
    <location>
        <begin position="5"/>
        <end position="230"/>
    </location>
</feature>
<evidence type="ECO:0000256" key="2">
    <source>
        <dbReference type="ARBA" id="ARBA00005417"/>
    </source>
</evidence>
<evidence type="ECO:0000256" key="6">
    <source>
        <dbReference type="ARBA" id="ARBA00023251"/>
    </source>
</evidence>
<evidence type="ECO:0000256" key="4">
    <source>
        <dbReference type="ARBA" id="ARBA00022741"/>
    </source>
</evidence>
<dbReference type="SMART" id="SM00382">
    <property type="entry name" value="AAA"/>
    <property type="match status" value="1"/>
</dbReference>
<keyword evidence="9" id="KW-1185">Reference proteome</keyword>
<keyword evidence="4" id="KW-0547">Nucleotide-binding</keyword>
<evidence type="ECO:0000259" key="7">
    <source>
        <dbReference type="PROSITE" id="PS50893"/>
    </source>
</evidence>
<dbReference type="Proteomes" id="UP001205965">
    <property type="component" value="Unassembled WGS sequence"/>
</dbReference>
<evidence type="ECO:0000313" key="9">
    <source>
        <dbReference type="Proteomes" id="UP001205965"/>
    </source>
</evidence>
<dbReference type="EMBL" id="JANWTC010000007">
    <property type="protein sequence ID" value="MCS5480031.1"/>
    <property type="molecule type" value="Genomic_DNA"/>
</dbReference>
<comment type="similarity">
    <text evidence="2">Belongs to the ABC transporter superfamily.</text>
</comment>
<organism evidence="8 9">
    <name type="scientific">Corynebacterium lemuris</name>
    <dbReference type="NCBI Taxonomy" id="1859292"/>
    <lineage>
        <taxon>Bacteria</taxon>
        <taxon>Bacillati</taxon>
        <taxon>Actinomycetota</taxon>
        <taxon>Actinomycetes</taxon>
        <taxon>Mycobacteriales</taxon>
        <taxon>Corynebacteriaceae</taxon>
        <taxon>Corynebacterium</taxon>
    </lineage>
</organism>
<dbReference type="InterPro" id="IPR050763">
    <property type="entry name" value="ABC_transporter_ATP-binding"/>
</dbReference>
<keyword evidence="6" id="KW-0046">Antibiotic resistance</keyword>
<reference evidence="8 9" key="1">
    <citation type="submission" date="2022-08" db="EMBL/GenBank/DDBJ databases">
        <title>YIM 101645 draft genome.</title>
        <authorList>
            <person name="Chen X."/>
        </authorList>
    </citation>
    <scope>NUCLEOTIDE SEQUENCE [LARGE SCALE GENOMIC DNA]</scope>
    <source>
        <strain evidence="8 9">YIM 101645</strain>
    </source>
</reference>
<name>A0ABT2FXS7_9CORY</name>
<protein>
    <submittedName>
        <fullName evidence="8">ABC transporter ATP-binding protein</fullName>
    </submittedName>
</protein>
<dbReference type="RefSeq" id="WP_259428088.1">
    <property type="nucleotide sequence ID" value="NZ_JANWTC010000007.1"/>
</dbReference>